<dbReference type="Proteomes" id="UP000594454">
    <property type="component" value="Chromosome 1"/>
</dbReference>
<protein>
    <submittedName>
        <fullName evidence="2">Uncharacterized protein</fullName>
    </submittedName>
</protein>
<proteinExistence type="predicted"/>
<sequence>MATVTSDQEILDQAFENLFMLAEKDAPQLKAKRLEQNIEKLTLYPANSKLPITPQRFQQPTEPGSGPKPISQEEYKRRNHQQLEQRKPARPKKAGKRVKLKIEFESYKRLLALASTEEDVASC</sequence>
<evidence type="ECO:0000256" key="1">
    <source>
        <dbReference type="SAM" id="MobiDB-lite"/>
    </source>
</evidence>
<keyword evidence="3" id="KW-1185">Reference proteome</keyword>
<dbReference type="InParanoid" id="A0A7R8YNN5"/>
<accession>A0A7R8YNN5</accession>
<gene>
    <name evidence="2" type="ORF">HERILL_LOCUS1901</name>
</gene>
<organism evidence="2 3">
    <name type="scientific">Hermetia illucens</name>
    <name type="common">Black soldier fly</name>
    <dbReference type="NCBI Taxonomy" id="343691"/>
    <lineage>
        <taxon>Eukaryota</taxon>
        <taxon>Metazoa</taxon>
        <taxon>Ecdysozoa</taxon>
        <taxon>Arthropoda</taxon>
        <taxon>Hexapoda</taxon>
        <taxon>Insecta</taxon>
        <taxon>Pterygota</taxon>
        <taxon>Neoptera</taxon>
        <taxon>Endopterygota</taxon>
        <taxon>Diptera</taxon>
        <taxon>Brachycera</taxon>
        <taxon>Stratiomyomorpha</taxon>
        <taxon>Stratiomyidae</taxon>
        <taxon>Hermetiinae</taxon>
        <taxon>Hermetia</taxon>
    </lineage>
</organism>
<feature type="compositionally biased region" description="Basic residues" evidence="1">
    <location>
        <begin position="88"/>
        <end position="97"/>
    </location>
</feature>
<evidence type="ECO:0000313" key="2">
    <source>
        <dbReference type="EMBL" id="CAD7078645.1"/>
    </source>
</evidence>
<dbReference type="EMBL" id="LR899009">
    <property type="protein sequence ID" value="CAD7078645.1"/>
    <property type="molecule type" value="Genomic_DNA"/>
</dbReference>
<evidence type="ECO:0000313" key="3">
    <source>
        <dbReference type="Proteomes" id="UP000594454"/>
    </source>
</evidence>
<feature type="compositionally biased region" description="Basic and acidic residues" evidence="1">
    <location>
        <begin position="71"/>
        <end position="87"/>
    </location>
</feature>
<dbReference type="AlphaFoldDB" id="A0A7R8YNN5"/>
<name>A0A7R8YNN5_HERIL</name>
<reference evidence="2 3" key="1">
    <citation type="submission" date="2020-11" db="EMBL/GenBank/DDBJ databases">
        <authorList>
            <person name="Wallbank WR R."/>
            <person name="Pardo Diaz C."/>
            <person name="Kozak K."/>
            <person name="Martin S."/>
            <person name="Jiggins C."/>
            <person name="Moest M."/>
            <person name="Warren A I."/>
            <person name="Generalovic N T."/>
            <person name="Byers J.R.P. K."/>
            <person name="Montejo-Kovacevich G."/>
            <person name="Yen C E."/>
        </authorList>
    </citation>
    <scope>NUCLEOTIDE SEQUENCE [LARGE SCALE GENOMIC DNA]</scope>
</reference>
<feature type="region of interest" description="Disordered" evidence="1">
    <location>
        <begin position="49"/>
        <end position="97"/>
    </location>
</feature>